<evidence type="ECO:0000256" key="6">
    <source>
        <dbReference type="ARBA" id="ARBA00022989"/>
    </source>
</evidence>
<evidence type="ECO:0000256" key="7">
    <source>
        <dbReference type="ARBA" id="ARBA00023136"/>
    </source>
</evidence>
<feature type="compositionally biased region" description="Polar residues" evidence="10">
    <location>
        <begin position="648"/>
        <end position="660"/>
    </location>
</feature>
<keyword evidence="12" id="KW-1185">Reference proteome</keyword>
<feature type="compositionally biased region" description="Basic and acidic residues" evidence="10">
    <location>
        <begin position="661"/>
        <end position="681"/>
    </location>
</feature>
<keyword evidence="9" id="KW-0807">Transducer</keyword>
<feature type="transmembrane region" description="Helical" evidence="11">
    <location>
        <begin position="134"/>
        <end position="153"/>
    </location>
</feature>
<dbReference type="RefSeq" id="XP_052752811.1">
    <property type="nucleotide sequence ID" value="XM_052896851.1"/>
</dbReference>
<dbReference type="GeneID" id="113513797"/>
<name>A0ABM3MN84_GALME</name>
<protein>
    <submittedName>
        <fullName evidence="13">LOW QUALITY PROTEIN: uncharacterized protein LOC113513797</fullName>
    </submittedName>
</protein>
<dbReference type="Pfam" id="PF02949">
    <property type="entry name" value="7tm_6"/>
    <property type="match status" value="1"/>
</dbReference>
<feature type="transmembrane region" description="Helical" evidence="11">
    <location>
        <begin position="355"/>
        <end position="374"/>
    </location>
</feature>
<keyword evidence="8" id="KW-0675">Receptor</keyword>
<feature type="compositionally biased region" description="Basic and acidic residues" evidence="10">
    <location>
        <begin position="691"/>
        <end position="705"/>
    </location>
</feature>
<feature type="transmembrane region" description="Helical" evidence="11">
    <location>
        <begin position="306"/>
        <end position="324"/>
    </location>
</feature>
<feature type="region of interest" description="Disordered" evidence="10">
    <location>
        <begin position="648"/>
        <end position="709"/>
    </location>
</feature>
<evidence type="ECO:0000256" key="5">
    <source>
        <dbReference type="ARBA" id="ARBA00022725"/>
    </source>
</evidence>
<proteinExistence type="predicted"/>
<dbReference type="Proteomes" id="UP001652740">
    <property type="component" value="Unplaced"/>
</dbReference>
<dbReference type="InterPro" id="IPR004117">
    <property type="entry name" value="7tm6_olfct_rcpt"/>
</dbReference>
<keyword evidence="3" id="KW-0716">Sensory transduction</keyword>
<keyword evidence="2" id="KW-1003">Cell membrane</keyword>
<evidence type="ECO:0000313" key="12">
    <source>
        <dbReference type="Proteomes" id="UP001652740"/>
    </source>
</evidence>
<accession>A0ABM3MN84</accession>
<feature type="transmembrane region" description="Helical" evidence="11">
    <location>
        <begin position="269"/>
        <end position="294"/>
    </location>
</feature>
<evidence type="ECO:0000256" key="10">
    <source>
        <dbReference type="SAM" id="MobiDB-lite"/>
    </source>
</evidence>
<keyword evidence="7 11" id="KW-0472">Membrane</keyword>
<keyword evidence="5" id="KW-0552">Olfaction</keyword>
<evidence type="ECO:0000256" key="8">
    <source>
        <dbReference type="ARBA" id="ARBA00023170"/>
    </source>
</evidence>
<organism evidence="12 13">
    <name type="scientific">Galleria mellonella</name>
    <name type="common">Greater wax moth</name>
    <dbReference type="NCBI Taxonomy" id="7137"/>
    <lineage>
        <taxon>Eukaryota</taxon>
        <taxon>Metazoa</taxon>
        <taxon>Ecdysozoa</taxon>
        <taxon>Arthropoda</taxon>
        <taxon>Hexapoda</taxon>
        <taxon>Insecta</taxon>
        <taxon>Pterygota</taxon>
        <taxon>Neoptera</taxon>
        <taxon>Endopterygota</taxon>
        <taxon>Lepidoptera</taxon>
        <taxon>Glossata</taxon>
        <taxon>Ditrysia</taxon>
        <taxon>Pyraloidea</taxon>
        <taxon>Pyralidae</taxon>
        <taxon>Galleriinae</taxon>
        <taxon>Galleria</taxon>
    </lineage>
</organism>
<evidence type="ECO:0000313" key="13">
    <source>
        <dbReference type="RefSeq" id="XP_052752811.1"/>
    </source>
</evidence>
<feature type="transmembrane region" description="Helical" evidence="11">
    <location>
        <begin position="35"/>
        <end position="57"/>
    </location>
</feature>
<feature type="transmembrane region" description="Helical" evidence="11">
    <location>
        <begin position="194"/>
        <end position="222"/>
    </location>
</feature>
<dbReference type="PANTHER" id="PTHR21137">
    <property type="entry name" value="ODORANT RECEPTOR"/>
    <property type="match status" value="1"/>
</dbReference>
<reference evidence="13" key="1">
    <citation type="submission" date="2025-08" db="UniProtKB">
        <authorList>
            <consortium name="RefSeq"/>
        </authorList>
    </citation>
    <scope>IDENTIFICATION</scope>
    <source>
        <tissue evidence="13">Whole larvae</tissue>
    </source>
</reference>
<evidence type="ECO:0000256" key="1">
    <source>
        <dbReference type="ARBA" id="ARBA00004651"/>
    </source>
</evidence>
<evidence type="ECO:0000256" key="11">
    <source>
        <dbReference type="SAM" id="Phobius"/>
    </source>
</evidence>
<sequence>MIRQFLESLEDREKPLLGPNYWILKKCGLILPDNFLLKYLFLVIHLFGILFIISQYIELYVIRSDIDLVISNMMISMLSAVSVLKGDTFVFWQKQWRELIDYVTEADQFERDNSDAAKAKTIDKYTTYCRKVSYCYWVLAFATCLAVIGAPFMNVLSTSSQNEITQNRTEVFSHIMSSWMPLDKYSSPGCWITVVWHIFTCIYESTVAAAYDSTAITIMVYFECKLSLLRIRCTEMLGINGQRFSDQDAEITIRQLHDIHIKVIKYSRLFNSVFSPVMFFYLLNCSLMLCASGYQLTSSTNTAQKLLLGEYLVFGVSQLFVFCWHSNKVLIKNENLMYGPFESNWCSTSVKQRKYVLFLSVTFLSLVPVTNIAMENQNSQEKSAPIQYVRGSRAFRQFKNPPQPHMCIQDTIKDTSEKLFINVLGWQKIANPKQYSDPIPLYGGMQVPQGCGPNSNKPPLLVFAVMVNPDILKANGKNAVNHTDREALVSLLCDFVEAMNPGLLLGRNPVILKDRDLAGELKDVWLAVQNKREREKGMNQDVMYKVYDIDGIGSDEIDDDKIRNDNCSPNRAAGNEKKNIVKSSKQILLNAGQKSEFDSGMNNCQISQNHPSRDNRCGSNDTTYCTPVYGQIVSSRENHNQINDIQQKFSSNETTKPSSSFRKDWNPVHGKTTEGWDEFSKRNISSISSEGDVKKQKVKNEKSSKEMSNGKSHYDFFPVFDNKTVESEGVVGNRGTVRDTPGKVCRDQDMRNEDNSKIILDSMQKLVLHATDNKICDNKTSALNTLSS</sequence>
<evidence type="ECO:0000256" key="9">
    <source>
        <dbReference type="ARBA" id="ARBA00023224"/>
    </source>
</evidence>
<keyword evidence="6 11" id="KW-1133">Transmembrane helix</keyword>
<evidence type="ECO:0000256" key="2">
    <source>
        <dbReference type="ARBA" id="ARBA00022475"/>
    </source>
</evidence>
<comment type="subcellular location">
    <subcellularLocation>
        <location evidence="1">Cell membrane</location>
        <topology evidence="1">Multi-pass membrane protein</topology>
    </subcellularLocation>
</comment>
<keyword evidence="4 11" id="KW-0812">Transmembrane</keyword>
<gene>
    <name evidence="13" type="primary">LOC113513797</name>
</gene>
<evidence type="ECO:0000256" key="3">
    <source>
        <dbReference type="ARBA" id="ARBA00022606"/>
    </source>
</evidence>
<feature type="transmembrane region" description="Helical" evidence="11">
    <location>
        <begin position="69"/>
        <end position="92"/>
    </location>
</feature>
<dbReference type="PANTHER" id="PTHR21137:SF35">
    <property type="entry name" value="ODORANT RECEPTOR 19A-RELATED"/>
    <property type="match status" value="1"/>
</dbReference>
<evidence type="ECO:0000256" key="4">
    <source>
        <dbReference type="ARBA" id="ARBA00022692"/>
    </source>
</evidence>